<dbReference type="InterPro" id="IPR031739">
    <property type="entry name" value="Ncaph2"/>
</dbReference>
<dbReference type="InterPro" id="IPR031737">
    <property type="entry name" value="CNDH2_C"/>
</dbReference>
<reference evidence="2 3" key="1">
    <citation type="journal article" date="2023" name="Hortic Res">
        <title>The complete reference genome for grapevine (Vitis vinifera L.) genetics and breeding.</title>
        <authorList>
            <person name="Shi X."/>
            <person name="Cao S."/>
            <person name="Wang X."/>
            <person name="Huang S."/>
            <person name="Wang Y."/>
            <person name="Liu Z."/>
            <person name="Liu W."/>
            <person name="Leng X."/>
            <person name="Peng Y."/>
            <person name="Wang N."/>
            <person name="Wang Y."/>
            <person name="Ma Z."/>
            <person name="Xu X."/>
            <person name="Zhang F."/>
            <person name="Xue H."/>
            <person name="Zhong H."/>
            <person name="Wang Y."/>
            <person name="Zhang K."/>
            <person name="Velt A."/>
            <person name="Avia K."/>
            <person name="Holtgrawe D."/>
            <person name="Grimplet J."/>
            <person name="Matus J.T."/>
            <person name="Ware D."/>
            <person name="Wu X."/>
            <person name="Wang H."/>
            <person name="Liu C."/>
            <person name="Fang Y."/>
            <person name="Rustenholz C."/>
            <person name="Cheng Z."/>
            <person name="Xiao H."/>
            <person name="Zhou Y."/>
        </authorList>
    </citation>
    <scope>NUCLEOTIDE SEQUENCE [LARGE SCALE GENOMIC DNA]</scope>
    <source>
        <strain evidence="3">cv. Pinot noir / PN40024</strain>
        <tissue evidence="2">Leaf</tissue>
    </source>
</reference>
<name>A0ABY9D1H8_VITVI</name>
<feature type="domain" description="Condensin-2 complex subunit H2 C-terminal" evidence="1">
    <location>
        <begin position="2"/>
        <end position="64"/>
    </location>
</feature>
<keyword evidence="3" id="KW-1185">Reference proteome</keyword>
<evidence type="ECO:0000313" key="2">
    <source>
        <dbReference type="EMBL" id="WKA00401.1"/>
    </source>
</evidence>
<gene>
    <name evidence="2" type="ORF">VitviT2T_018756</name>
</gene>
<organism evidence="2 3">
    <name type="scientific">Vitis vinifera</name>
    <name type="common">Grape</name>
    <dbReference type="NCBI Taxonomy" id="29760"/>
    <lineage>
        <taxon>Eukaryota</taxon>
        <taxon>Viridiplantae</taxon>
        <taxon>Streptophyta</taxon>
        <taxon>Embryophyta</taxon>
        <taxon>Tracheophyta</taxon>
        <taxon>Spermatophyta</taxon>
        <taxon>Magnoliopsida</taxon>
        <taxon>eudicotyledons</taxon>
        <taxon>Gunneridae</taxon>
        <taxon>Pentapetalae</taxon>
        <taxon>rosids</taxon>
        <taxon>Vitales</taxon>
        <taxon>Vitaceae</taxon>
        <taxon>Viteae</taxon>
        <taxon>Vitis</taxon>
    </lineage>
</organism>
<evidence type="ECO:0000313" key="3">
    <source>
        <dbReference type="Proteomes" id="UP001227230"/>
    </source>
</evidence>
<protein>
    <recommendedName>
        <fullName evidence="1">Condensin-2 complex subunit H2 C-terminal domain-containing protein</fullName>
    </recommendedName>
</protein>
<dbReference type="EMBL" id="CP126659">
    <property type="protein sequence ID" value="WKA00401.1"/>
    <property type="molecule type" value="Genomic_DNA"/>
</dbReference>
<dbReference type="Pfam" id="PF16858">
    <property type="entry name" value="CNDH2_C"/>
    <property type="match status" value="1"/>
</dbReference>
<dbReference type="PANTHER" id="PTHR14324:SF3">
    <property type="entry name" value="CONDENSIN-2 COMPLEX SUBUNIT H2"/>
    <property type="match status" value="1"/>
</dbReference>
<dbReference type="Proteomes" id="UP001227230">
    <property type="component" value="Chromosome 12"/>
</dbReference>
<dbReference type="PANTHER" id="PTHR14324">
    <property type="entry name" value="CONDENSIN-2 COMPLEX SUBUNIT H2"/>
    <property type="match status" value="1"/>
</dbReference>
<sequence>MSFSEVVSGQEKHDAARSSSALLQLVNNEDVKLDRGGTDSESMCYTDANPFYIKLLNRDKRREEVQLRSIKKRAKSSTEKECTKGIGTIKSFFDANLALTEQPPKFEFYDPKTPFYTSLRNVAPNTP</sequence>
<accession>A0ABY9D1H8</accession>
<evidence type="ECO:0000259" key="1">
    <source>
        <dbReference type="Pfam" id="PF16858"/>
    </source>
</evidence>
<proteinExistence type="predicted"/>